<dbReference type="InterPro" id="IPR036388">
    <property type="entry name" value="WH-like_DNA-bd_sf"/>
</dbReference>
<protein>
    <submittedName>
        <fullName evidence="5">AAA family ATPase</fullName>
    </submittedName>
</protein>
<reference evidence="5 6" key="1">
    <citation type="submission" date="2020-04" db="EMBL/GenBank/DDBJ databases">
        <authorList>
            <person name="Klaysubun C."/>
            <person name="Duangmal K."/>
            <person name="Lipun K."/>
        </authorList>
    </citation>
    <scope>NUCLEOTIDE SEQUENCE [LARGE SCALE GENOMIC DNA]</scope>
    <source>
        <strain evidence="5 6">JCM 11839</strain>
    </source>
</reference>
<dbReference type="CDD" id="cd06170">
    <property type="entry name" value="LuxR_C_like"/>
    <property type="match status" value="1"/>
</dbReference>
<sequence length="512" mass="53487">MPGSEGQLVGRARELARLDHARRRHAFPAGGPVVVELVGEPGIGKTSLVRVLTDQAERAGALVLRARAAAFEQDSPYALVVDALGPCLPTADLTGLGPRRLAVRSLLERLAAGRPVVLALDDVQWADAASAELLVDLLRAPPRAAVQLVLAHRRFPARERLARALDRGVVSGLVERVELGPLDDHAAAQLVSGAARSRRAALVRECGGNPFHLLQMARHGAGVPRPVAELVLEEVEQLDPTARRLLEGGAVAGDPFDLGPAVAASGVASVSPGRHRTADVLDVLVEANLVHPAGLPWAFRFRHPLVRRVVREHTGPGWTARAHGRIAAVLERSGAPPSARAHHVAQAAAVGDRAAATLLARAAADVAPRAPGTAARWYADALRLLPDAAIVERAVLLGCRATALEDAGGADAAGAVVGEILTLAAVEPTVGGRSADVTRPGVPGPPDRPRPARLTDREGEVAALVAEGRTNREIGAELHLAEKTVERYVSRVLGKVGARTRAAVGGLLVPSR</sequence>
<comment type="caution">
    <text evidence="5">The sequence shown here is derived from an EMBL/GenBank/DDBJ whole genome shotgun (WGS) entry which is preliminary data.</text>
</comment>
<evidence type="ECO:0000256" key="3">
    <source>
        <dbReference type="SAM" id="MobiDB-lite"/>
    </source>
</evidence>
<keyword evidence="1" id="KW-0547">Nucleotide-binding</keyword>
<dbReference type="Gene3D" id="3.40.50.300">
    <property type="entry name" value="P-loop containing nucleotide triphosphate hydrolases"/>
    <property type="match status" value="1"/>
</dbReference>
<dbReference type="PROSITE" id="PS50043">
    <property type="entry name" value="HTH_LUXR_2"/>
    <property type="match status" value="1"/>
</dbReference>
<accession>A0ABX1RHY3</accession>
<dbReference type="EMBL" id="JAAXKY010000084">
    <property type="protein sequence ID" value="NMH79967.1"/>
    <property type="molecule type" value="Genomic_DNA"/>
</dbReference>
<organism evidence="5 6">
    <name type="scientific">Pseudonocardia xinjiangensis</name>
    <dbReference type="NCBI Taxonomy" id="75289"/>
    <lineage>
        <taxon>Bacteria</taxon>
        <taxon>Bacillati</taxon>
        <taxon>Actinomycetota</taxon>
        <taxon>Actinomycetes</taxon>
        <taxon>Pseudonocardiales</taxon>
        <taxon>Pseudonocardiaceae</taxon>
        <taxon>Pseudonocardia</taxon>
    </lineage>
</organism>
<dbReference type="InterPro" id="IPR000792">
    <property type="entry name" value="Tscrpt_reg_LuxR_C"/>
</dbReference>
<dbReference type="PRINTS" id="PR00038">
    <property type="entry name" value="HTHLUXR"/>
</dbReference>
<name>A0ABX1RHY3_9PSEU</name>
<gene>
    <name evidence="5" type="ORF">HF577_23095</name>
</gene>
<dbReference type="Gene3D" id="1.10.10.10">
    <property type="entry name" value="Winged helix-like DNA-binding domain superfamily/Winged helix DNA-binding domain"/>
    <property type="match status" value="1"/>
</dbReference>
<dbReference type="RefSeq" id="WP_169398033.1">
    <property type="nucleotide sequence ID" value="NZ_BAAAJH010000001.1"/>
</dbReference>
<feature type="region of interest" description="Disordered" evidence="3">
    <location>
        <begin position="432"/>
        <end position="455"/>
    </location>
</feature>
<dbReference type="Proteomes" id="UP001296706">
    <property type="component" value="Unassembled WGS sequence"/>
</dbReference>
<dbReference type="Pfam" id="PF13191">
    <property type="entry name" value="AAA_16"/>
    <property type="match status" value="1"/>
</dbReference>
<keyword evidence="6" id="KW-1185">Reference proteome</keyword>
<evidence type="ECO:0000313" key="6">
    <source>
        <dbReference type="Proteomes" id="UP001296706"/>
    </source>
</evidence>
<proteinExistence type="predicted"/>
<feature type="domain" description="HTH luxR-type" evidence="4">
    <location>
        <begin position="447"/>
        <end position="512"/>
    </location>
</feature>
<dbReference type="SMART" id="SM00421">
    <property type="entry name" value="HTH_LUXR"/>
    <property type="match status" value="1"/>
</dbReference>
<dbReference type="PANTHER" id="PTHR16305">
    <property type="entry name" value="TESTICULAR SOLUBLE ADENYLYL CYCLASE"/>
    <property type="match status" value="1"/>
</dbReference>
<dbReference type="PRINTS" id="PR00364">
    <property type="entry name" value="DISEASERSIST"/>
</dbReference>
<evidence type="ECO:0000313" key="5">
    <source>
        <dbReference type="EMBL" id="NMH79967.1"/>
    </source>
</evidence>
<evidence type="ECO:0000259" key="4">
    <source>
        <dbReference type="PROSITE" id="PS50043"/>
    </source>
</evidence>
<dbReference type="Pfam" id="PF00196">
    <property type="entry name" value="GerE"/>
    <property type="match status" value="1"/>
</dbReference>
<dbReference type="InterPro" id="IPR027417">
    <property type="entry name" value="P-loop_NTPase"/>
</dbReference>
<dbReference type="InterPro" id="IPR041664">
    <property type="entry name" value="AAA_16"/>
</dbReference>
<evidence type="ECO:0000256" key="1">
    <source>
        <dbReference type="ARBA" id="ARBA00022741"/>
    </source>
</evidence>
<dbReference type="PROSITE" id="PS00622">
    <property type="entry name" value="HTH_LUXR_1"/>
    <property type="match status" value="1"/>
</dbReference>
<dbReference type="InterPro" id="IPR016032">
    <property type="entry name" value="Sig_transdc_resp-reg_C-effctor"/>
</dbReference>
<dbReference type="SUPFAM" id="SSF52540">
    <property type="entry name" value="P-loop containing nucleoside triphosphate hydrolases"/>
    <property type="match status" value="1"/>
</dbReference>
<keyword evidence="2" id="KW-0067">ATP-binding</keyword>
<dbReference type="SUPFAM" id="SSF46894">
    <property type="entry name" value="C-terminal effector domain of the bipartite response regulators"/>
    <property type="match status" value="1"/>
</dbReference>
<dbReference type="PANTHER" id="PTHR16305:SF35">
    <property type="entry name" value="TRANSCRIPTIONAL ACTIVATOR DOMAIN"/>
    <property type="match status" value="1"/>
</dbReference>
<evidence type="ECO:0000256" key="2">
    <source>
        <dbReference type="ARBA" id="ARBA00022840"/>
    </source>
</evidence>